<keyword evidence="3" id="KW-1185">Reference proteome</keyword>
<organism evidence="2 3">
    <name type="scientific">Sparassis crispa</name>
    <dbReference type="NCBI Taxonomy" id="139825"/>
    <lineage>
        <taxon>Eukaryota</taxon>
        <taxon>Fungi</taxon>
        <taxon>Dikarya</taxon>
        <taxon>Basidiomycota</taxon>
        <taxon>Agaricomycotina</taxon>
        <taxon>Agaricomycetes</taxon>
        <taxon>Polyporales</taxon>
        <taxon>Sparassidaceae</taxon>
        <taxon>Sparassis</taxon>
    </lineage>
</organism>
<accession>A0A401H297</accession>
<proteinExistence type="predicted"/>
<gene>
    <name evidence="2" type="ORF">SCP_1303710</name>
</gene>
<dbReference type="InParanoid" id="A0A401H297"/>
<dbReference type="GeneID" id="38785472"/>
<dbReference type="AlphaFoldDB" id="A0A401H297"/>
<sequence length="96" mass="10599">MDVVSFTRTAQQGTACATHLHPARIVPHIVPIYFVPIGRDTTLCERPIGSRSEKDMHSRKEMACSQVKDEELVRCESPGGTESRQGYSAKIWPASG</sequence>
<comment type="caution">
    <text evidence="2">The sequence shown here is derived from an EMBL/GenBank/DDBJ whole genome shotgun (WGS) entry which is preliminary data.</text>
</comment>
<dbReference type="RefSeq" id="XP_027619468.1">
    <property type="nucleotide sequence ID" value="XM_027763667.1"/>
</dbReference>
<feature type="region of interest" description="Disordered" evidence="1">
    <location>
        <begin position="76"/>
        <end position="96"/>
    </location>
</feature>
<evidence type="ECO:0000256" key="1">
    <source>
        <dbReference type="SAM" id="MobiDB-lite"/>
    </source>
</evidence>
<dbReference type="EMBL" id="BFAD01000013">
    <property type="protein sequence ID" value="GBE88555.1"/>
    <property type="molecule type" value="Genomic_DNA"/>
</dbReference>
<name>A0A401H297_9APHY</name>
<protein>
    <submittedName>
        <fullName evidence="2">Uncharacterized protein</fullName>
    </submittedName>
</protein>
<dbReference type="Proteomes" id="UP000287166">
    <property type="component" value="Unassembled WGS sequence"/>
</dbReference>
<reference evidence="2 3" key="1">
    <citation type="journal article" date="2018" name="Sci. Rep.">
        <title>Genome sequence of the cauliflower mushroom Sparassis crispa (Hanabiratake) and its association with beneficial usage.</title>
        <authorList>
            <person name="Kiyama R."/>
            <person name="Furutani Y."/>
            <person name="Kawaguchi K."/>
            <person name="Nakanishi T."/>
        </authorList>
    </citation>
    <scope>NUCLEOTIDE SEQUENCE [LARGE SCALE GENOMIC DNA]</scope>
</reference>
<evidence type="ECO:0000313" key="3">
    <source>
        <dbReference type="Proteomes" id="UP000287166"/>
    </source>
</evidence>
<evidence type="ECO:0000313" key="2">
    <source>
        <dbReference type="EMBL" id="GBE88555.1"/>
    </source>
</evidence>